<dbReference type="InterPro" id="IPR037175">
    <property type="entry name" value="KFase_sf"/>
</dbReference>
<organism evidence="1 2">
    <name type="scientific">Rhizobium hainanense</name>
    <dbReference type="NCBI Taxonomy" id="52131"/>
    <lineage>
        <taxon>Bacteria</taxon>
        <taxon>Pseudomonadati</taxon>
        <taxon>Pseudomonadota</taxon>
        <taxon>Alphaproteobacteria</taxon>
        <taxon>Hyphomicrobiales</taxon>
        <taxon>Rhizobiaceae</taxon>
        <taxon>Rhizobium/Agrobacterium group</taxon>
        <taxon>Rhizobium</taxon>
    </lineage>
</organism>
<evidence type="ECO:0000313" key="1">
    <source>
        <dbReference type="EMBL" id="SCB40971.1"/>
    </source>
</evidence>
<reference evidence="2" key="1">
    <citation type="submission" date="2016-08" db="EMBL/GenBank/DDBJ databases">
        <authorList>
            <person name="Varghese N."/>
            <person name="Submissions Spin"/>
        </authorList>
    </citation>
    <scope>NUCLEOTIDE SEQUENCE [LARGE SCALE GENOMIC DNA]</scope>
    <source>
        <strain evidence="2">CCBAU 57015</strain>
    </source>
</reference>
<dbReference type="STRING" id="52131.GA0061100_1298"/>
<proteinExistence type="predicted"/>
<keyword evidence="2" id="KW-1185">Reference proteome</keyword>
<dbReference type="EMBL" id="FMAC01000029">
    <property type="protein sequence ID" value="SCB40971.1"/>
    <property type="molecule type" value="Genomic_DNA"/>
</dbReference>
<gene>
    <name evidence="1" type="ORF">GA0061100_1298</name>
</gene>
<dbReference type="SUPFAM" id="SSF102198">
    <property type="entry name" value="Putative cyclase"/>
    <property type="match status" value="1"/>
</dbReference>
<protein>
    <submittedName>
        <fullName evidence="1">Kynurenine formamidase</fullName>
    </submittedName>
</protein>
<dbReference type="InterPro" id="IPR007325">
    <property type="entry name" value="KFase/CYL"/>
</dbReference>
<sequence>MDIATLKKAFGSDMTLVDLTHALTPQIPVWPTHPFFCKEVIESYDRGDLACNHFLGMSEHTGTHFDAPLHFVKGAAGIDAVHLQTFFGRMAKIDARDCTPREAVSVRRIKAFEAAHGEIDAGDAVLFHFGWDRFWHNPADHPRFLSDWPGLSRGACEYLLNRGIRIAGSDCLSLDCFGSTDFPAHKLLLSAGVLIGENFARLGDVPAFSFLITLPLPIAGGSGSPLRAVAAFAANGQSNTAAALA</sequence>
<accession>A0A1C3WLV2</accession>
<name>A0A1C3WLV2_9HYPH</name>
<dbReference type="Gene3D" id="3.50.30.50">
    <property type="entry name" value="Putative cyclase"/>
    <property type="match status" value="1"/>
</dbReference>
<dbReference type="GO" id="GO:0019441">
    <property type="term" value="P:L-tryptophan catabolic process to kynurenine"/>
    <property type="evidence" value="ECO:0007669"/>
    <property type="project" value="InterPro"/>
</dbReference>
<evidence type="ECO:0000313" key="2">
    <source>
        <dbReference type="Proteomes" id="UP000186228"/>
    </source>
</evidence>
<dbReference type="AlphaFoldDB" id="A0A1C3WLV2"/>
<dbReference type="Proteomes" id="UP000186228">
    <property type="component" value="Unassembled WGS sequence"/>
</dbReference>
<dbReference type="PANTHER" id="PTHR31118:SF12">
    <property type="entry name" value="CYCLASE-LIKE PROTEIN 2"/>
    <property type="match status" value="1"/>
</dbReference>
<dbReference type="OrthoDB" id="9777007at2"/>
<dbReference type="RefSeq" id="WP_075857244.1">
    <property type="nucleotide sequence ID" value="NZ_FMAC01000029.1"/>
</dbReference>
<dbReference type="Pfam" id="PF04199">
    <property type="entry name" value="Cyclase"/>
    <property type="match status" value="1"/>
</dbReference>
<dbReference type="PANTHER" id="PTHR31118">
    <property type="entry name" value="CYCLASE-LIKE PROTEIN 2"/>
    <property type="match status" value="1"/>
</dbReference>
<dbReference type="GO" id="GO:0004061">
    <property type="term" value="F:arylformamidase activity"/>
    <property type="evidence" value="ECO:0007669"/>
    <property type="project" value="InterPro"/>
</dbReference>